<dbReference type="Proteomes" id="UP000095746">
    <property type="component" value="Unassembled WGS sequence"/>
</dbReference>
<proteinExistence type="predicted"/>
<name>A0A174SCR6_FLAPL</name>
<accession>A0A174SCR6</accession>
<dbReference type="EMBL" id="CYZT01000565">
    <property type="protein sequence ID" value="CUP92259.1"/>
    <property type="molecule type" value="Genomic_DNA"/>
</dbReference>
<evidence type="ECO:0000313" key="2">
    <source>
        <dbReference type="Proteomes" id="UP000095746"/>
    </source>
</evidence>
<sequence>MFSSPSTWCISTLAPSRVPMVTAPFIMNFMLPVPLASLPAVEICSESSLAGISFSARLTR</sequence>
<evidence type="ECO:0000313" key="1">
    <source>
        <dbReference type="EMBL" id="CUP92259.1"/>
    </source>
</evidence>
<dbReference type="AlphaFoldDB" id="A0A174SCR6"/>
<protein>
    <submittedName>
        <fullName evidence="1">Uncharacterized protein</fullName>
    </submittedName>
</protein>
<organism evidence="1 2">
    <name type="scientific">Flavonifractor plautii</name>
    <name type="common">Fusobacterium plautii</name>
    <dbReference type="NCBI Taxonomy" id="292800"/>
    <lineage>
        <taxon>Bacteria</taxon>
        <taxon>Bacillati</taxon>
        <taxon>Bacillota</taxon>
        <taxon>Clostridia</taxon>
        <taxon>Eubacteriales</taxon>
        <taxon>Oscillospiraceae</taxon>
        <taxon>Flavonifractor</taxon>
    </lineage>
</organism>
<reference evidence="1 2" key="1">
    <citation type="submission" date="2015-09" db="EMBL/GenBank/DDBJ databases">
        <authorList>
            <consortium name="Pathogen Informatics"/>
        </authorList>
    </citation>
    <scope>NUCLEOTIDE SEQUENCE [LARGE SCALE GENOMIC DNA]</scope>
    <source>
        <strain evidence="1 2">2789STDY5608854</strain>
    </source>
</reference>
<gene>
    <name evidence="1" type="ORF">ERS852411_03750</name>
</gene>